<evidence type="ECO:0000259" key="1">
    <source>
        <dbReference type="Pfam" id="PF03869"/>
    </source>
</evidence>
<dbReference type="Gene3D" id="1.10.1220.10">
    <property type="entry name" value="Met repressor-like"/>
    <property type="match status" value="1"/>
</dbReference>
<protein>
    <submittedName>
        <fullName evidence="2">Arc family DNA-binding protein</fullName>
    </submittedName>
</protein>
<dbReference type="InterPro" id="IPR013321">
    <property type="entry name" value="Arc_rbn_hlx_hlx"/>
</dbReference>
<organism evidence="2 3">
    <name type="scientific">Billgrantia tianxiuensis</name>
    <dbReference type="NCBI Taxonomy" id="2497861"/>
    <lineage>
        <taxon>Bacteria</taxon>
        <taxon>Pseudomonadati</taxon>
        <taxon>Pseudomonadota</taxon>
        <taxon>Gammaproteobacteria</taxon>
        <taxon>Oceanospirillales</taxon>
        <taxon>Halomonadaceae</taxon>
        <taxon>Billgrantia</taxon>
    </lineage>
</organism>
<dbReference type="AlphaFoldDB" id="A0A6I6SS55"/>
<dbReference type="SUPFAM" id="SSF47598">
    <property type="entry name" value="Ribbon-helix-helix"/>
    <property type="match status" value="1"/>
</dbReference>
<keyword evidence="2" id="KW-0238">DNA-binding</keyword>
<feature type="domain" description="Arc-like DNA binding" evidence="1">
    <location>
        <begin position="5"/>
        <end position="47"/>
    </location>
</feature>
<dbReference type="KEGG" id="htx:EKK97_14100"/>
<dbReference type="Pfam" id="PF03869">
    <property type="entry name" value="Arc"/>
    <property type="match status" value="1"/>
</dbReference>
<dbReference type="InterPro" id="IPR010985">
    <property type="entry name" value="Ribbon_hlx_hlx"/>
</dbReference>
<dbReference type="GO" id="GO:0006355">
    <property type="term" value="P:regulation of DNA-templated transcription"/>
    <property type="evidence" value="ECO:0007669"/>
    <property type="project" value="InterPro"/>
</dbReference>
<dbReference type="Proteomes" id="UP000464013">
    <property type="component" value="Chromosome"/>
</dbReference>
<accession>A0A6I6SS55</accession>
<dbReference type="InterPro" id="IPR005569">
    <property type="entry name" value="Arc_DNA-bd_dom"/>
</dbReference>
<name>A0A6I6SS55_9GAMM</name>
<gene>
    <name evidence="2" type="ORF">EKK97_14100</name>
</gene>
<keyword evidence="3" id="KW-1185">Reference proteome</keyword>
<dbReference type="GO" id="GO:0003677">
    <property type="term" value="F:DNA binding"/>
    <property type="evidence" value="ECO:0007669"/>
    <property type="project" value="UniProtKB-KW"/>
</dbReference>
<dbReference type="RefSeq" id="WP_267964129.1">
    <property type="nucleotide sequence ID" value="NZ_CP035042.1"/>
</dbReference>
<sequence length="87" mass="9732">MDDSDTQFNLRMPKTLRERIEEAAERSRRSATAEVLVRLEESFRREGIDPATGEPIGEESLAKVMADLSARLEVVRGLLEVGRDGDS</sequence>
<evidence type="ECO:0000313" key="3">
    <source>
        <dbReference type="Proteomes" id="UP000464013"/>
    </source>
</evidence>
<reference evidence="2 3" key="1">
    <citation type="submission" date="2019-01" db="EMBL/GenBank/DDBJ databases">
        <title>Complete genome of a denitifying bacterium Halomons sp. BC-M4-5.</title>
        <authorList>
            <person name="Wang L."/>
            <person name="Shao Z."/>
        </authorList>
    </citation>
    <scope>NUCLEOTIDE SEQUENCE [LARGE SCALE GENOMIC DNA]</scope>
    <source>
        <strain evidence="2 3">BC-M4-5</strain>
    </source>
</reference>
<dbReference type="EMBL" id="CP035042">
    <property type="protein sequence ID" value="QHC50497.1"/>
    <property type="molecule type" value="Genomic_DNA"/>
</dbReference>
<evidence type="ECO:0000313" key="2">
    <source>
        <dbReference type="EMBL" id="QHC50497.1"/>
    </source>
</evidence>
<proteinExistence type="predicted"/>